<dbReference type="InterPro" id="IPR025202">
    <property type="entry name" value="PLD-like_dom"/>
</dbReference>
<dbReference type="SUPFAM" id="SSF56024">
    <property type="entry name" value="Phospholipase D/nuclease"/>
    <property type="match status" value="1"/>
</dbReference>
<dbReference type="Proteomes" id="UP001293169">
    <property type="component" value="Unassembled WGS sequence"/>
</dbReference>
<reference evidence="2 3" key="1">
    <citation type="submission" date="2023-12" db="EMBL/GenBank/DDBJ databases">
        <title>N/s.</title>
        <authorList>
            <person name="Dale J."/>
        </authorList>
    </citation>
    <scope>NUCLEOTIDE SEQUENCE [LARGE SCALE GENOMIC DNA]</scope>
    <source>
        <strain evidence="2 3">2023EL-01226</strain>
    </source>
</reference>
<comment type="caution">
    <text evidence="2">The sequence shown here is derived from an EMBL/GenBank/DDBJ whole genome shotgun (WGS) entry which is preliminary data.</text>
</comment>
<accession>A0ABU5MBK3</accession>
<evidence type="ECO:0000313" key="2">
    <source>
        <dbReference type="EMBL" id="MDZ7469594.1"/>
    </source>
</evidence>
<dbReference type="NCBIfam" id="NF040700">
    <property type="entry name" value="VPA1262_N_dom"/>
    <property type="match status" value="1"/>
</dbReference>
<dbReference type="Gene3D" id="3.30.870.10">
    <property type="entry name" value="Endonuclease Chain A"/>
    <property type="match status" value="1"/>
</dbReference>
<evidence type="ECO:0000259" key="1">
    <source>
        <dbReference type="Pfam" id="PF13091"/>
    </source>
</evidence>
<name>A0ABU5MBK3_RAOPL</name>
<proteinExistence type="predicted"/>
<keyword evidence="3" id="KW-1185">Reference proteome</keyword>
<evidence type="ECO:0000313" key="3">
    <source>
        <dbReference type="Proteomes" id="UP001293169"/>
    </source>
</evidence>
<protein>
    <submittedName>
        <fullName evidence="2">VPA1262 family N-terminal domain-containing protein</fullName>
    </submittedName>
</protein>
<dbReference type="EMBL" id="JAXUDK010000042">
    <property type="protein sequence ID" value="MDZ7469594.1"/>
    <property type="molecule type" value="Genomic_DNA"/>
</dbReference>
<organism evidence="2 3">
    <name type="scientific">Raoultella planticola</name>
    <name type="common">Klebsiella planticola</name>
    <dbReference type="NCBI Taxonomy" id="575"/>
    <lineage>
        <taxon>Bacteria</taxon>
        <taxon>Pseudomonadati</taxon>
        <taxon>Pseudomonadota</taxon>
        <taxon>Gammaproteobacteria</taxon>
        <taxon>Enterobacterales</taxon>
        <taxon>Enterobacteriaceae</taxon>
        <taxon>Klebsiella/Raoultella group</taxon>
        <taxon>Raoultella</taxon>
    </lineage>
</organism>
<dbReference type="RefSeq" id="WP_318330890.1">
    <property type="nucleotide sequence ID" value="NZ_JAWQIZ010000037.1"/>
</dbReference>
<feature type="domain" description="Phospholipase D-like" evidence="1">
    <location>
        <begin position="403"/>
        <end position="502"/>
    </location>
</feature>
<dbReference type="Pfam" id="PF13091">
    <property type="entry name" value="PLDc_2"/>
    <property type="match status" value="1"/>
</dbReference>
<sequence length="552" mass="63359">MPTHQRYHEIFMPWLKIRMVSVMEIKAFPSELAVVRLATLSQKDHTPRLLFATVTLLTLDRMQPPEMTRAIPHTINDEFTVYFKRVVMTKEAAIQWYLSLRKGEALTPIPADVTSRTIEDNKPLALSTLFDERTWPNFSFPVGKGLFSHPSSLNHPAPFMGNQSGRIHRKFSTFEAPEVFLLDNDAVKFVERHMHVDLREYQEYLGGAAFVSPEPLFRYIECFMVPEQDGKPERVVYRFVPRAGQTVEGVKITTFDMDTNLLTDFQTYVLKEDGLLDLEKGICDGQYGFIARHPDYGILAYSPPSGFIRRIGMRMGVSSGQSRLVKVPSSDGKRSETLTYPATEHVEYSDSLIGDPLTESEEFRIKRRSHYHRREQKIEAAKFQQHWFEEGCREEAIRFFQGLIKQAKRRVLIADPYFKDIQLAQYLYAVQPYTVPVTILSTKRAFNDQSDAESIERFRRGLAQLKQDQNINVQAYLLPSNCLHDRFIVIDDNAWLSGNSLNSVGIQSSMVVRLPQPESVIKKLIDLIDKGTPFSSFTDEEIPLDIEGESDV</sequence>
<gene>
    <name evidence="2" type="ORF">U5E74_28845</name>
</gene>